<organism evidence="4 5">
    <name type="scientific">Corynebacterium pyruviciproducens ATCC BAA-1742</name>
    <dbReference type="NCBI Taxonomy" id="1125779"/>
    <lineage>
        <taxon>Bacteria</taxon>
        <taxon>Bacillati</taxon>
        <taxon>Actinomycetota</taxon>
        <taxon>Actinomycetes</taxon>
        <taxon>Mycobacteriales</taxon>
        <taxon>Corynebacteriaceae</taxon>
        <taxon>Corynebacterium</taxon>
    </lineage>
</organism>
<dbReference type="GO" id="GO:0009253">
    <property type="term" value="P:peptidoglycan catabolic process"/>
    <property type="evidence" value="ECO:0007669"/>
    <property type="project" value="InterPro"/>
</dbReference>
<dbReference type="PATRIC" id="fig|1125779.3.peg.166"/>
<evidence type="ECO:0000259" key="3">
    <source>
        <dbReference type="Pfam" id="PF01551"/>
    </source>
</evidence>
<dbReference type="PANTHER" id="PTHR21666">
    <property type="entry name" value="PEPTIDASE-RELATED"/>
    <property type="match status" value="1"/>
</dbReference>
<keyword evidence="2" id="KW-0175">Coiled coil</keyword>
<feature type="coiled-coil region" evidence="2">
    <location>
        <begin position="439"/>
        <end position="466"/>
    </location>
</feature>
<protein>
    <recommendedName>
        <fullName evidence="3">M23ase beta-sheet core domain-containing protein</fullName>
    </recommendedName>
</protein>
<dbReference type="Pfam" id="PF01551">
    <property type="entry name" value="Peptidase_M23"/>
    <property type="match status" value="1"/>
</dbReference>
<dbReference type="InterPro" id="IPR016047">
    <property type="entry name" value="M23ase_b-sheet_dom"/>
</dbReference>
<feature type="domain" description="M23ase beta-sheet core" evidence="3">
    <location>
        <begin position="25"/>
        <end position="127"/>
    </location>
</feature>
<dbReference type="CDD" id="cd00599">
    <property type="entry name" value="GH25_muramidase"/>
    <property type="match status" value="1"/>
</dbReference>
<dbReference type="Pfam" id="PF01183">
    <property type="entry name" value="Glyco_hydro_25"/>
    <property type="match status" value="1"/>
</dbReference>
<proteinExistence type="inferred from homology"/>
<dbReference type="GO" id="GO:0016998">
    <property type="term" value="P:cell wall macromolecule catabolic process"/>
    <property type="evidence" value="ECO:0007669"/>
    <property type="project" value="InterPro"/>
</dbReference>
<dbReference type="PROSITE" id="PS51904">
    <property type="entry name" value="GLYCOSYL_HYDROL_F25_2"/>
    <property type="match status" value="1"/>
</dbReference>
<dbReference type="Gene3D" id="3.20.20.80">
    <property type="entry name" value="Glycosidases"/>
    <property type="match status" value="1"/>
</dbReference>
<dbReference type="InterPro" id="IPR002053">
    <property type="entry name" value="Glyco_hydro_25"/>
</dbReference>
<dbReference type="EMBL" id="ATBY01000002">
    <property type="protein sequence ID" value="EPD70880.1"/>
    <property type="molecule type" value="Genomic_DNA"/>
</dbReference>
<dbReference type="STRING" id="1125779.HMPREF1219_00175"/>
<evidence type="ECO:0000313" key="5">
    <source>
        <dbReference type="Proteomes" id="UP000014408"/>
    </source>
</evidence>
<dbReference type="Proteomes" id="UP000014408">
    <property type="component" value="Unassembled WGS sequence"/>
</dbReference>
<accession>S2Z957</accession>
<dbReference type="eggNOG" id="COG3757">
    <property type="taxonomic scope" value="Bacteria"/>
</dbReference>
<comment type="caution">
    <text evidence="4">The sequence shown here is derived from an EMBL/GenBank/DDBJ whole genome shotgun (WGS) entry which is preliminary data.</text>
</comment>
<dbReference type="CDD" id="cd12797">
    <property type="entry name" value="M23_peptidase"/>
    <property type="match status" value="1"/>
</dbReference>
<gene>
    <name evidence="4" type="ORF">HMPREF1219_00175</name>
</gene>
<dbReference type="AlphaFoldDB" id="S2Z957"/>
<dbReference type="HOGENOM" id="CLU_046976_1_0_11"/>
<sequence>MAEYHPMAAGSFQLSSGYGPRWGTFHAGVDLAAPQGTPIYAPADGVIIQGRDRPQGSVSGFGSWIWLDAQKSCGHDFIFGHVHHPGIMVTAGDVVKAGQQIGVVGSEGQSTGPHLHFEVWTAPGRIGGRHQDPMGWLNSHPHPGPTVNPAPTQAGAGTLMGIDISEHQNGLSLARARAEGIEFAILRLCDGTHRDTVFRSHLEDAERAGMLVSTYWYLRAPSEGTSIAQQVDVIDQQMAGRRDLGVWIDVESVKGEDTPLLSKADVWAAKQELERRGYHVPGIYSGAWYWERMPGGEPPMAGLGHLWVSNYGRNRNGSPRDLYQGNGGDNHEGWEYPLGDRTPDILQFGSNGKVAGFKAVDVNAYRGTRQQLQAIFTGHPVETPNDERKKMLESLIMDQLAGPGRHPDGTPAFNGWDEHSICEAARTREGGGKTMIELVALTREDVARQQQQLDTLTQAVDKLTTALMTKGAENA</sequence>
<dbReference type="InterPro" id="IPR050570">
    <property type="entry name" value="Cell_wall_metabolism_enzyme"/>
</dbReference>
<dbReference type="SUPFAM" id="SSF51261">
    <property type="entry name" value="Duplicated hybrid motif"/>
    <property type="match status" value="1"/>
</dbReference>
<dbReference type="Gene3D" id="2.70.70.10">
    <property type="entry name" value="Glucose Permease (Domain IIA)"/>
    <property type="match status" value="1"/>
</dbReference>
<evidence type="ECO:0000313" key="4">
    <source>
        <dbReference type="EMBL" id="EPD70880.1"/>
    </source>
</evidence>
<dbReference type="RefSeq" id="WP_016457099.1">
    <property type="nucleotide sequence ID" value="NZ_KE150446.1"/>
</dbReference>
<evidence type="ECO:0000256" key="2">
    <source>
        <dbReference type="SAM" id="Coils"/>
    </source>
</evidence>
<evidence type="ECO:0000256" key="1">
    <source>
        <dbReference type="ARBA" id="ARBA00010646"/>
    </source>
</evidence>
<dbReference type="GO" id="GO:0004222">
    <property type="term" value="F:metalloendopeptidase activity"/>
    <property type="evidence" value="ECO:0007669"/>
    <property type="project" value="TreeGrafter"/>
</dbReference>
<keyword evidence="5" id="KW-1185">Reference proteome</keyword>
<dbReference type="GO" id="GO:0003796">
    <property type="term" value="F:lysozyme activity"/>
    <property type="evidence" value="ECO:0007669"/>
    <property type="project" value="InterPro"/>
</dbReference>
<reference evidence="4 5" key="1">
    <citation type="submission" date="2013-05" db="EMBL/GenBank/DDBJ databases">
        <title>The Genome Sequence of Corynebacterium pyruviciproducens 1773O (ATCC BAA-1742).</title>
        <authorList>
            <consortium name="The Broad Institute Genomics Platform"/>
            <person name="Earl A."/>
            <person name="Ward D."/>
            <person name="Feldgarden M."/>
            <person name="Gevers D."/>
            <person name="Tong J."/>
            <person name="Walker B."/>
            <person name="Young S."/>
            <person name="Zeng Q."/>
            <person name="Gargeya S."/>
            <person name="Fitzgerald M."/>
            <person name="Haas B."/>
            <person name="Abouelleil A."/>
            <person name="Allen A.W."/>
            <person name="Alvarado L."/>
            <person name="Arachchi H.M."/>
            <person name="Berlin A.M."/>
            <person name="Chapman S.B."/>
            <person name="Gainer-Dewar J."/>
            <person name="Goldberg J."/>
            <person name="Griggs A."/>
            <person name="Gujja S."/>
            <person name="Hansen M."/>
            <person name="Howarth C."/>
            <person name="Imamovic A."/>
            <person name="Ireland A."/>
            <person name="Larimer J."/>
            <person name="McCowan C."/>
            <person name="Murphy C."/>
            <person name="Pearson M."/>
            <person name="Poon T.W."/>
            <person name="Priest M."/>
            <person name="Roberts A."/>
            <person name="Saif S."/>
            <person name="Shea T."/>
            <person name="Sisk P."/>
            <person name="Sykes S."/>
            <person name="Wortman J."/>
            <person name="Nusbaum C."/>
            <person name="Birren B."/>
        </authorList>
    </citation>
    <scope>NUCLEOTIDE SEQUENCE [LARGE SCALE GENOMIC DNA]</scope>
    <source>
        <strain evidence="4 5">ATCC BAA-1742</strain>
    </source>
</reference>
<dbReference type="InterPro" id="IPR017853">
    <property type="entry name" value="GH"/>
</dbReference>
<dbReference type="InterPro" id="IPR011055">
    <property type="entry name" value="Dup_hybrid_motif"/>
</dbReference>
<dbReference type="PANTHER" id="PTHR21666:SF270">
    <property type="entry name" value="MUREIN HYDROLASE ACTIVATOR ENVC"/>
    <property type="match status" value="1"/>
</dbReference>
<dbReference type="SUPFAM" id="SSF51445">
    <property type="entry name" value="(Trans)glycosidases"/>
    <property type="match status" value="1"/>
</dbReference>
<comment type="similarity">
    <text evidence="1">Belongs to the glycosyl hydrolase 25 family.</text>
</comment>
<name>S2Z957_9CORY</name>